<gene>
    <name evidence="2" type="ORF">EAH_00014520</name>
</gene>
<accession>U6GL65</accession>
<reference evidence="2" key="2">
    <citation type="submission" date="2013-10" db="EMBL/GenBank/DDBJ databases">
        <authorList>
            <person name="Aslett M."/>
        </authorList>
    </citation>
    <scope>NUCLEOTIDE SEQUENCE [LARGE SCALE GENOMIC DNA]</scope>
    <source>
        <strain evidence="2">Houghton</strain>
    </source>
</reference>
<reference evidence="2" key="1">
    <citation type="submission" date="2013-10" db="EMBL/GenBank/DDBJ databases">
        <title>Genomic analysis of the causative agents of coccidiosis in chickens.</title>
        <authorList>
            <person name="Reid A.J."/>
            <person name="Blake D."/>
            <person name="Billington K."/>
            <person name="Browne H."/>
            <person name="Dunn M."/>
            <person name="Hung S."/>
            <person name="Kawahara F."/>
            <person name="Miranda-Saavedra D."/>
            <person name="Mourier T."/>
            <person name="Nagra H."/>
            <person name="Otto T.D."/>
            <person name="Rawlings N."/>
            <person name="Sanchez A."/>
            <person name="Sanders M."/>
            <person name="Subramaniam C."/>
            <person name="Tay Y."/>
            <person name="Dear P."/>
            <person name="Doerig C."/>
            <person name="Gruber A."/>
            <person name="Parkinson J."/>
            <person name="Shirley M."/>
            <person name="Wan K.L."/>
            <person name="Berriman M."/>
            <person name="Tomley F."/>
            <person name="Pain A."/>
        </authorList>
    </citation>
    <scope>NUCLEOTIDE SEQUENCE [LARGE SCALE GENOMIC DNA]</scope>
    <source>
        <strain evidence="2">Houghton</strain>
    </source>
</reference>
<feature type="compositionally biased region" description="Low complexity" evidence="1">
    <location>
        <begin position="604"/>
        <end position="635"/>
    </location>
</feature>
<feature type="region of interest" description="Disordered" evidence="1">
    <location>
        <begin position="604"/>
        <end position="659"/>
    </location>
</feature>
<feature type="compositionally biased region" description="Low complexity" evidence="1">
    <location>
        <begin position="642"/>
        <end position="653"/>
    </location>
</feature>
<sequence length="846" mass="95012">MPGIYSKPPTRIEFASDIRCLVAAAEERFASGGCWESHVHLLVDEIEAERLKAREEALNEQEEEERQKAREGEEKLKATDLRLNENKHTTDSEIKQTNNKTSKEKIQFQQRIARKDIDVAHVFFECGIHQFFCKILQEKNLNANYAVLQRILGVYQLFSLIELDPFDDDLGVMSLLNYFLCERHSYYVDINWKDAELQHMQQFLSAFLSFVSSSIRLYTPTFLSSQSTNSDDSPGAIHTLEQDILKQETNEKDNLQLQLKLNAIRTLYAALRTFPPHRVVGGFAVSRMAFCFSRVRCFEFIKNLRELIAANLNPQTELLQLLPQTVAAIAAFGIGPSISRRAVRAALCWSSTAFALPEERCPCRYCEFHRRLLKLIKKRDELGVQNATEAKHQICFSLVRGGLSNFLVDVLEGIKATMAEDEFAGDSLENISWILLLCSWAYEDVHQGNSILSANAFSLTRILLEVLEAFYASPASTAAAAANRFFDEGASSLLRVVLSLVLRSKEKERKCLIILCRETFSAIASCLYTALQQIHPTVACTKTTGKDEQQNETPNENISSAPHLSSPVDSPAFDSAEKTLNVALLIFALSELLLDPSTNTNTLQHKQLQHQQQQQMQQMQQTQQQQGKEQQQQMQLHEKEQQQQLQEKQQQQQGDGGINSPVDLLLRSLNGLTSTLECLLPRFEVLKEEKRKEEKEEESRRENKTEAAAEVMRRAPPEAVGPAGFNPNEFFLGTFGLMAVLLGLLQLKGVEQLRWRFVPSPISAASPAAAAAAPAAAAPAAAAGAFASTARTLLGHYQEIQKERCETVKKFANFTILRSEQAAGLVLRAADALCIYFKLKQSFKSQ</sequence>
<dbReference type="GeneID" id="25269522"/>
<dbReference type="Proteomes" id="UP000018050">
    <property type="component" value="Unassembled WGS sequence"/>
</dbReference>
<dbReference type="OMA" id="RETRCPC"/>
<feature type="compositionally biased region" description="Polar residues" evidence="1">
    <location>
        <begin position="551"/>
        <end position="563"/>
    </location>
</feature>
<dbReference type="OrthoDB" id="354665at2759"/>
<feature type="compositionally biased region" description="Basic and acidic residues" evidence="1">
    <location>
        <begin position="65"/>
        <end position="94"/>
    </location>
</feature>
<dbReference type="GO" id="GO:0005634">
    <property type="term" value="C:nucleus"/>
    <property type="evidence" value="ECO:0007669"/>
    <property type="project" value="TreeGrafter"/>
</dbReference>
<name>U6GL65_EIMAC</name>
<dbReference type="EMBL" id="HG671182">
    <property type="protein sequence ID" value="CDI80322.1"/>
    <property type="molecule type" value="Genomic_DNA"/>
</dbReference>
<dbReference type="GO" id="GO:0003713">
    <property type="term" value="F:transcription coactivator activity"/>
    <property type="evidence" value="ECO:0007669"/>
    <property type="project" value="TreeGrafter"/>
</dbReference>
<protein>
    <submittedName>
        <fullName evidence="2">Uncharacterized protein</fullName>
    </submittedName>
</protein>
<dbReference type="PANTHER" id="PTHR23107:SF0">
    <property type="entry name" value="IP09280P"/>
    <property type="match status" value="1"/>
</dbReference>
<feature type="region of interest" description="Disordered" evidence="1">
    <location>
        <begin position="689"/>
        <end position="709"/>
    </location>
</feature>
<feature type="region of interest" description="Disordered" evidence="1">
    <location>
        <begin position="545"/>
        <end position="572"/>
    </location>
</feature>
<dbReference type="RefSeq" id="XP_013249714.1">
    <property type="nucleotide sequence ID" value="XM_013394260.1"/>
</dbReference>
<organism evidence="2 3">
    <name type="scientific">Eimeria acervulina</name>
    <name type="common">Coccidian parasite</name>
    <dbReference type="NCBI Taxonomy" id="5801"/>
    <lineage>
        <taxon>Eukaryota</taxon>
        <taxon>Sar</taxon>
        <taxon>Alveolata</taxon>
        <taxon>Apicomplexa</taxon>
        <taxon>Conoidasida</taxon>
        <taxon>Coccidia</taxon>
        <taxon>Eucoccidiorida</taxon>
        <taxon>Eimeriorina</taxon>
        <taxon>Eimeriidae</taxon>
        <taxon>Eimeria</taxon>
    </lineage>
</organism>
<evidence type="ECO:0000313" key="3">
    <source>
        <dbReference type="Proteomes" id="UP000018050"/>
    </source>
</evidence>
<evidence type="ECO:0000313" key="2">
    <source>
        <dbReference type="EMBL" id="CDI80322.1"/>
    </source>
</evidence>
<feature type="region of interest" description="Disordered" evidence="1">
    <location>
        <begin position="55"/>
        <end position="100"/>
    </location>
</feature>
<dbReference type="GO" id="GO:0045944">
    <property type="term" value="P:positive regulation of transcription by RNA polymerase II"/>
    <property type="evidence" value="ECO:0007669"/>
    <property type="project" value="TreeGrafter"/>
</dbReference>
<dbReference type="PANTHER" id="PTHR23107">
    <property type="entry name" value="SYNOVIAL SARCOMA ASSOCIATED SS18 PROTEIN"/>
    <property type="match status" value="1"/>
</dbReference>
<proteinExistence type="predicted"/>
<dbReference type="VEuPathDB" id="ToxoDB:EAH_00014520"/>
<evidence type="ECO:0000256" key="1">
    <source>
        <dbReference type="SAM" id="MobiDB-lite"/>
    </source>
</evidence>
<keyword evidence="3" id="KW-1185">Reference proteome</keyword>
<dbReference type="AlphaFoldDB" id="U6GL65"/>